<feature type="non-terminal residue" evidence="2">
    <location>
        <position position="369"/>
    </location>
</feature>
<name>A0A4Y7TMI7_COPMI</name>
<accession>A0A4Y7TMI7</accession>
<keyword evidence="3" id="KW-1185">Reference proteome</keyword>
<organism evidence="2 3">
    <name type="scientific">Coprinellus micaceus</name>
    <name type="common">Glistening ink-cap mushroom</name>
    <name type="synonym">Coprinus micaceus</name>
    <dbReference type="NCBI Taxonomy" id="71717"/>
    <lineage>
        <taxon>Eukaryota</taxon>
        <taxon>Fungi</taxon>
        <taxon>Dikarya</taxon>
        <taxon>Basidiomycota</taxon>
        <taxon>Agaricomycotina</taxon>
        <taxon>Agaricomycetes</taxon>
        <taxon>Agaricomycetidae</taxon>
        <taxon>Agaricales</taxon>
        <taxon>Agaricineae</taxon>
        <taxon>Psathyrellaceae</taxon>
        <taxon>Coprinellus</taxon>
    </lineage>
</organism>
<comment type="caution">
    <text evidence="2">The sequence shown here is derived from an EMBL/GenBank/DDBJ whole genome shotgun (WGS) entry which is preliminary data.</text>
</comment>
<dbReference type="AlphaFoldDB" id="A0A4Y7TMI7"/>
<dbReference type="Proteomes" id="UP000298030">
    <property type="component" value="Unassembled WGS sequence"/>
</dbReference>
<protein>
    <recommendedName>
        <fullName evidence="4">F-box domain-containing protein</fullName>
    </recommendedName>
</protein>
<evidence type="ECO:0000313" key="3">
    <source>
        <dbReference type="Proteomes" id="UP000298030"/>
    </source>
</evidence>
<evidence type="ECO:0008006" key="4">
    <source>
        <dbReference type="Google" id="ProtNLM"/>
    </source>
</evidence>
<feature type="region of interest" description="Disordered" evidence="1">
    <location>
        <begin position="1"/>
        <end position="22"/>
    </location>
</feature>
<dbReference type="OrthoDB" id="3055280at2759"/>
<reference evidence="2 3" key="1">
    <citation type="journal article" date="2019" name="Nat. Ecol. Evol.">
        <title>Megaphylogeny resolves global patterns of mushroom evolution.</title>
        <authorList>
            <person name="Varga T."/>
            <person name="Krizsan K."/>
            <person name="Foldi C."/>
            <person name="Dima B."/>
            <person name="Sanchez-Garcia M."/>
            <person name="Sanchez-Ramirez S."/>
            <person name="Szollosi G.J."/>
            <person name="Szarkandi J.G."/>
            <person name="Papp V."/>
            <person name="Albert L."/>
            <person name="Andreopoulos W."/>
            <person name="Angelini C."/>
            <person name="Antonin V."/>
            <person name="Barry K.W."/>
            <person name="Bougher N.L."/>
            <person name="Buchanan P."/>
            <person name="Buyck B."/>
            <person name="Bense V."/>
            <person name="Catcheside P."/>
            <person name="Chovatia M."/>
            <person name="Cooper J."/>
            <person name="Damon W."/>
            <person name="Desjardin D."/>
            <person name="Finy P."/>
            <person name="Geml J."/>
            <person name="Haridas S."/>
            <person name="Hughes K."/>
            <person name="Justo A."/>
            <person name="Karasinski D."/>
            <person name="Kautmanova I."/>
            <person name="Kiss B."/>
            <person name="Kocsube S."/>
            <person name="Kotiranta H."/>
            <person name="LaButti K.M."/>
            <person name="Lechner B.E."/>
            <person name="Liimatainen K."/>
            <person name="Lipzen A."/>
            <person name="Lukacs Z."/>
            <person name="Mihaltcheva S."/>
            <person name="Morgado L.N."/>
            <person name="Niskanen T."/>
            <person name="Noordeloos M.E."/>
            <person name="Ohm R.A."/>
            <person name="Ortiz-Santana B."/>
            <person name="Ovrebo C."/>
            <person name="Racz N."/>
            <person name="Riley R."/>
            <person name="Savchenko A."/>
            <person name="Shiryaev A."/>
            <person name="Soop K."/>
            <person name="Spirin V."/>
            <person name="Szebenyi C."/>
            <person name="Tomsovsky M."/>
            <person name="Tulloss R.E."/>
            <person name="Uehling J."/>
            <person name="Grigoriev I.V."/>
            <person name="Vagvolgyi C."/>
            <person name="Papp T."/>
            <person name="Martin F.M."/>
            <person name="Miettinen O."/>
            <person name="Hibbett D.S."/>
            <person name="Nagy L.G."/>
        </authorList>
    </citation>
    <scope>NUCLEOTIDE SEQUENCE [LARGE SCALE GENOMIC DNA]</scope>
    <source>
        <strain evidence="2 3">FP101781</strain>
    </source>
</reference>
<evidence type="ECO:0000256" key="1">
    <source>
        <dbReference type="SAM" id="MobiDB-lite"/>
    </source>
</evidence>
<evidence type="ECO:0000313" key="2">
    <source>
        <dbReference type="EMBL" id="TEB34772.1"/>
    </source>
</evidence>
<gene>
    <name evidence="2" type="ORF">FA13DRAFT_1729422</name>
</gene>
<proteinExistence type="predicted"/>
<dbReference type="EMBL" id="QPFP01000009">
    <property type="protein sequence ID" value="TEB34772.1"/>
    <property type="molecule type" value="Genomic_DNA"/>
</dbReference>
<sequence>MAKVKNLVSGESGEEDTEQLKIHEPSEVVVRGLRLSQDDIDASKDVVLIAGYEPAEGHENGFGAIFCQEDDEIEIDSPLHAMAILQSGQTGIYHKWDDPDEEYNLWTHWDSGRVVTFSAYCILKTVAPDLEPSALYRVFTDKCVETESLLGYPQAVEYGPIANIWDQESQWTKVPDAVDAAAWWVRLLCCSRTTDEEVLREAWVGNGNLWVYVRPDRFPIAKAVDWPSLSHFPAGSSYLQSTSPRRASLEQLPLEVLLLIYCQIPIKALFKLLALNRCLRDSLLPHIDDIRIHLHEKSRPLTPDGSRTQELDSWEGQWLEVAGLGAGEIRQKAPWMKYYIQCTQDMSMRNWRRIWKAAEVIRDIAVDYR</sequence>